<accession>A0A1S9T712</accession>
<protein>
    <submittedName>
        <fullName evidence="1">Phage head-tail adapter protein</fullName>
    </submittedName>
</protein>
<dbReference type="InterPro" id="IPR038666">
    <property type="entry name" value="SSP1_head-tail_sf"/>
</dbReference>
<dbReference type="Proteomes" id="UP000190696">
    <property type="component" value="Unassembled WGS sequence"/>
</dbReference>
<dbReference type="RefSeq" id="WP_078176360.1">
    <property type="nucleotide sequence ID" value="NZ_JBCMNA010000001.1"/>
</dbReference>
<dbReference type="AlphaFoldDB" id="A0A1S9T712"/>
<dbReference type="EMBL" id="MUAI01000012">
    <property type="protein sequence ID" value="OOR05805.1"/>
    <property type="molecule type" value="Genomic_DNA"/>
</dbReference>
<gene>
    <name evidence="1" type="ORF">BW900_15875</name>
</gene>
<sequence length="99" mass="11771">MNDILFFPEFKTEEDDLGQTEEIEMFSRQVFCRKKSVPQSEFFQAGQNGIKSSCVLIIHLFDYQEEVKVKYGEKTYNIYRTYERDDEKIELYCEVDIGG</sequence>
<evidence type="ECO:0000313" key="2">
    <source>
        <dbReference type="Proteomes" id="UP000190696"/>
    </source>
</evidence>
<organism evidence="1 2">
    <name type="scientific">Bacillus mycoides</name>
    <dbReference type="NCBI Taxonomy" id="1405"/>
    <lineage>
        <taxon>Bacteria</taxon>
        <taxon>Bacillati</taxon>
        <taxon>Bacillota</taxon>
        <taxon>Bacilli</taxon>
        <taxon>Bacillales</taxon>
        <taxon>Bacillaceae</taxon>
        <taxon>Bacillus</taxon>
        <taxon>Bacillus cereus group</taxon>
    </lineage>
</organism>
<dbReference type="NCBIfam" id="TIGR01563">
    <property type="entry name" value="gp16_SPP1"/>
    <property type="match status" value="1"/>
</dbReference>
<dbReference type="InterPro" id="IPR008767">
    <property type="entry name" value="Phage_SPP1_head-tail_adaptor"/>
</dbReference>
<comment type="caution">
    <text evidence="1">The sequence shown here is derived from an EMBL/GenBank/DDBJ whole genome shotgun (WGS) entry which is preliminary data.</text>
</comment>
<reference evidence="1 2" key="1">
    <citation type="submission" date="2017-01" db="EMBL/GenBank/DDBJ databases">
        <title>Bacillus cereus isolates.</title>
        <authorList>
            <person name="Beno S.M."/>
        </authorList>
    </citation>
    <scope>NUCLEOTIDE SEQUENCE [LARGE SCALE GENOMIC DNA]</scope>
    <source>
        <strain evidence="1 2">FSL W7-1108</strain>
    </source>
</reference>
<evidence type="ECO:0000313" key="1">
    <source>
        <dbReference type="EMBL" id="OOR05805.1"/>
    </source>
</evidence>
<name>A0A1S9T712_BACMY</name>
<proteinExistence type="predicted"/>
<dbReference type="Gene3D" id="2.40.10.270">
    <property type="entry name" value="Bacteriophage SPP1 head-tail adaptor protein"/>
    <property type="match status" value="1"/>
</dbReference>